<proteinExistence type="predicted"/>
<feature type="compositionally biased region" description="Polar residues" evidence="3">
    <location>
        <begin position="648"/>
        <end position="675"/>
    </location>
</feature>
<evidence type="ECO:0000256" key="3">
    <source>
        <dbReference type="SAM" id="MobiDB-lite"/>
    </source>
</evidence>
<dbReference type="InterPro" id="IPR001138">
    <property type="entry name" value="Zn2Cys6_DnaBD"/>
</dbReference>
<dbReference type="GO" id="GO:0000981">
    <property type="term" value="F:DNA-binding transcription factor activity, RNA polymerase II-specific"/>
    <property type="evidence" value="ECO:0007669"/>
    <property type="project" value="InterPro"/>
</dbReference>
<feature type="region of interest" description="Disordered" evidence="3">
    <location>
        <begin position="1"/>
        <end position="23"/>
    </location>
</feature>
<keyword evidence="2" id="KW-0539">Nucleus</keyword>
<dbReference type="PANTHER" id="PTHR46910:SF25">
    <property type="entry name" value="ABC-TRANSPORTER-REGULATING TRANSCRIPTION FACTOR"/>
    <property type="match status" value="1"/>
</dbReference>
<sequence>MDENEESPRSTGGSAPPKRGHRTACNSCKRMKVKCEWDQEAICNRCAKHKTECIFTIPERKKREKKETYLTSLEDRLNRMEAVMLQSGLSMPGKETKPAAADDSGIEDIPDKMSLLKIFDDGTTLFLGSSSGFSIFGSQGLQWVTEVTGSDEFAKAIMKIPSPKTVINASAPSMWYKLPDDQHEPLPTKERAMMYANEFFNGFGSIFPLFTKSIFMKRLESQYPVTPSQDDAWYACLNVVFAIGTVIINKHQNYGSPKSTGSSPRSQNPEDEIWWKWFRNASSTYIDLQFREGNIMAVQAMIGMAFILQTLPNPYPCSVLAASALRLAQAIGLHRSIHEGFTPEQIEERRNVFWTGFVIERAILMRSGRPSVMQEDDIGIDLPRPNILALPNQPQHLRYTSTLSLLQGRIYNKLYSARAIAKPALERLQWVSTLDEELQEWKDKLPVEIRPGNELKVDKQFVIPFLMMHYGYFNSLTTIHRCSIHYKSWANKGDASIGPEAMADMKLNPRVFASGAITVGAARSVIHLLEQTVEGIDMTELNVLRMLDYYPLSACLVLFANVLQNPLDPQARSDTELMRGAVNFLSDNMETDDKTLSSMVLKTFRTVTDLAARYLEKSQTQGTIQSKRAREPLKTPNYVLDSNPFDRPSQSSQSSLDKTMSDQPSATTSLADQLDSTWRESTTSSATTSYDSSTNTTQPAINSQPQSQFQSTPTSSTTLSNTAPPFSIHQTLPNHPNTTTQFLNDPLAPSIGLYDNSMYNASSLSNHSDFSNLDNTGMDFFPNDILMPNDGSWFFPLGGSGLSGVGGNSGGESGGVNPGGSILESGEGRGNGVGNGMDRNEWVSTTGMGFGWAMGGGQNVDWGFTPTPSGHGTGKNEERNNQGQGG</sequence>
<dbReference type="Pfam" id="PF04082">
    <property type="entry name" value="Fungal_trans"/>
    <property type="match status" value="1"/>
</dbReference>
<evidence type="ECO:0000256" key="1">
    <source>
        <dbReference type="ARBA" id="ARBA00022723"/>
    </source>
</evidence>
<accession>A0A1L7WUP3</accession>
<dbReference type="SUPFAM" id="SSF57701">
    <property type="entry name" value="Zn2/Cys6 DNA-binding domain"/>
    <property type="match status" value="1"/>
</dbReference>
<protein>
    <recommendedName>
        <fullName evidence="4">Zn(2)-C6 fungal-type domain-containing protein</fullName>
    </recommendedName>
</protein>
<feature type="region of interest" description="Disordered" evidence="3">
    <location>
        <begin position="618"/>
        <end position="743"/>
    </location>
</feature>
<dbReference type="InterPro" id="IPR050987">
    <property type="entry name" value="AtrR-like"/>
</dbReference>
<dbReference type="PROSITE" id="PS50048">
    <property type="entry name" value="ZN2_CY6_FUNGAL_2"/>
    <property type="match status" value="1"/>
</dbReference>
<dbReference type="Pfam" id="PF00172">
    <property type="entry name" value="Zn_clus"/>
    <property type="match status" value="1"/>
</dbReference>
<dbReference type="EMBL" id="FJOG01000008">
    <property type="protein sequence ID" value="CZR56443.1"/>
    <property type="molecule type" value="Genomic_DNA"/>
</dbReference>
<dbReference type="SMART" id="SM00066">
    <property type="entry name" value="GAL4"/>
    <property type="match status" value="1"/>
</dbReference>
<dbReference type="PROSITE" id="PS00463">
    <property type="entry name" value="ZN2_CY6_FUNGAL_1"/>
    <property type="match status" value="1"/>
</dbReference>
<keyword evidence="1" id="KW-0479">Metal-binding</keyword>
<feature type="compositionally biased region" description="Low complexity" evidence="3">
    <location>
        <begin position="679"/>
        <end position="725"/>
    </location>
</feature>
<evidence type="ECO:0000313" key="5">
    <source>
        <dbReference type="EMBL" id="CZR56443.1"/>
    </source>
</evidence>
<gene>
    <name evidence="5" type="ORF">PAC_06331</name>
</gene>
<feature type="compositionally biased region" description="Polar residues" evidence="3">
    <location>
        <begin position="728"/>
        <end position="743"/>
    </location>
</feature>
<dbReference type="OrthoDB" id="2123952at2759"/>
<dbReference type="STRING" id="576137.A0A1L7WUP3"/>
<dbReference type="InterPro" id="IPR007219">
    <property type="entry name" value="XnlR_reg_dom"/>
</dbReference>
<name>A0A1L7WUP3_9HELO</name>
<reference evidence="5 6" key="1">
    <citation type="submission" date="2016-03" db="EMBL/GenBank/DDBJ databases">
        <authorList>
            <person name="Ploux O."/>
        </authorList>
    </citation>
    <scope>NUCLEOTIDE SEQUENCE [LARGE SCALE GENOMIC DNA]</scope>
    <source>
        <strain evidence="5 6">UAMH 11012</strain>
    </source>
</reference>
<organism evidence="5 6">
    <name type="scientific">Phialocephala subalpina</name>
    <dbReference type="NCBI Taxonomy" id="576137"/>
    <lineage>
        <taxon>Eukaryota</taxon>
        <taxon>Fungi</taxon>
        <taxon>Dikarya</taxon>
        <taxon>Ascomycota</taxon>
        <taxon>Pezizomycotina</taxon>
        <taxon>Leotiomycetes</taxon>
        <taxon>Helotiales</taxon>
        <taxon>Mollisiaceae</taxon>
        <taxon>Phialocephala</taxon>
        <taxon>Phialocephala fortinii species complex</taxon>
    </lineage>
</organism>
<dbReference type="Proteomes" id="UP000184330">
    <property type="component" value="Unassembled WGS sequence"/>
</dbReference>
<dbReference type="GO" id="GO:0008270">
    <property type="term" value="F:zinc ion binding"/>
    <property type="evidence" value="ECO:0007669"/>
    <property type="project" value="InterPro"/>
</dbReference>
<dbReference type="GO" id="GO:0003677">
    <property type="term" value="F:DNA binding"/>
    <property type="evidence" value="ECO:0007669"/>
    <property type="project" value="InterPro"/>
</dbReference>
<evidence type="ECO:0000259" key="4">
    <source>
        <dbReference type="PROSITE" id="PS50048"/>
    </source>
</evidence>
<dbReference type="CDD" id="cd12148">
    <property type="entry name" value="fungal_TF_MHR"/>
    <property type="match status" value="1"/>
</dbReference>
<dbReference type="Gene3D" id="4.10.240.10">
    <property type="entry name" value="Zn(2)-C6 fungal-type DNA-binding domain"/>
    <property type="match status" value="1"/>
</dbReference>
<feature type="domain" description="Zn(2)-C6 fungal-type" evidence="4">
    <location>
        <begin position="24"/>
        <end position="55"/>
    </location>
</feature>
<keyword evidence="6" id="KW-1185">Reference proteome</keyword>
<dbReference type="AlphaFoldDB" id="A0A1L7WUP3"/>
<evidence type="ECO:0000313" key="6">
    <source>
        <dbReference type="Proteomes" id="UP000184330"/>
    </source>
</evidence>
<dbReference type="InterPro" id="IPR036864">
    <property type="entry name" value="Zn2-C6_fun-type_DNA-bd_sf"/>
</dbReference>
<dbReference type="PANTHER" id="PTHR46910">
    <property type="entry name" value="TRANSCRIPTION FACTOR PDR1"/>
    <property type="match status" value="1"/>
</dbReference>
<dbReference type="SMART" id="SM00906">
    <property type="entry name" value="Fungal_trans"/>
    <property type="match status" value="1"/>
</dbReference>
<feature type="region of interest" description="Disordered" evidence="3">
    <location>
        <begin position="862"/>
        <end position="886"/>
    </location>
</feature>
<dbReference type="CDD" id="cd00067">
    <property type="entry name" value="GAL4"/>
    <property type="match status" value="1"/>
</dbReference>
<evidence type="ECO:0000256" key="2">
    <source>
        <dbReference type="ARBA" id="ARBA00023242"/>
    </source>
</evidence>
<dbReference type="GO" id="GO:0006351">
    <property type="term" value="P:DNA-templated transcription"/>
    <property type="evidence" value="ECO:0007669"/>
    <property type="project" value="InterPro"/>
</dbReference>